<dbReference type="EMBL" id="SPQQ01000002">
    <property type="protein sequence ID" value="TGE39330.1"/>
    <property type="molecule type" value="Genomic_DNA"/>
</dbReference>
<dbReference type="RefSeq" id="WP_135545825.1">
    <property type="nucleotide sequence ID" value="NZ_SPQQ01000002.1"/>
</dbReference>
<dbReference type="InterPro" id="IPR039651">
    <property type="entry name" value="FixC-like"/>
</dbReference>
<proteinExistence type="inferred from homology"/>
<organism evidence="8 9">
    <name type="scientific">Desulfosporosinus fructosivorans</name>
    <dbReference type="NCBI Taxonomy" id="2018669"/>
    <lineage>
        <taxon>Bacteria</taxon>
        <taxon>Bacillati</taxon>
        <taxon>Bacillota</taxon>
        <taxon>Clostridia</taxon>
        <taxon>Eubacteriales</taxon>
        <taxon>Desulfitobacteriaceae</taxon>
        <taxon>Desulfosporosinus</taxon>
    </lineage>
</organism>
<keyword evidence="4" id="KW-0274">FAD</keyword>
<evidence type="ECO:0000259" key="7">
    <source>
        <dbReference type="Pfam" id="PF26311"/>
    </source>
</evidence>
<comment type="similarity">
    <text evidence="2">Belongs to the ETF-QO/FixC family.</text>
</comment>
<keyword evidence="3" id="KW-0285">Flavoprotein</keyword>
<accession>A0A4Z0R927</accession>
<dbReference type="PANTHER" id="PTHR43624">
    <property type="entry name" value="ELECTRON TRANSFER FLAVOPROTEIN-QUINONE OXIDOREDUCTASE YDIS-RELATED"/>
    <property type="match status" value="1"/>
</dbReference>
<dbReference type="SUPFAM" id="SSF51905">
    <property type="entry name" value="FAD/NAD(P)-binding domain"/>
    <property type="match status" value="1"/>
</dbReference>
<dbReference type="InterPro" id="IPR036188">
    <property type="entry name" value="FAD/NAD-bd_sf"/>
</dbReference>
<evidence type="ECO:0000256" key="3">
    <source>
        <dbReference type="ARBA" id="ARBA00022630"/>
    </source>
</evidence>
<evidence type="ECO:0000313" key="9">
    <source>
        <dbReference type="Proteomes" id="UP000298460"/>
    </source>
</evidence>
<dbReference type="OrthoDB" id="9806565at2"/>
<dbReference type="PRINTS" id="PR00420">
    <property type="entry name" value="RNGMNOXGNASE"/>
</dbReference>
<evidence type="ECO:0000259" key="6">
    <source>
        <dbReference type="Pfam" id="PF01494"/>
    </source>
</evidence>
<feature type="domain" description="FixC-like C-terminal" evidence="7">
    <location>
        <begin position="371"/>
        <end position="434"/>
    </location>
</feature>
<keyword evidence="9" id="KW-1185">Reference proteome</keyword>
<sequence>MDDVVTTDVDFDVIVVGAGVAGCVTAHQLATKGHSVLLVERGQNAGSKNLSGGVFYCRIMEEIMPGFLDEAPVERRITRNCLSFLSETSFVNVDYGDARLGQSVTAVSVLRAKLDEWLATKCEEAGVMLMSGVKVETLVMENERIVGIRAGDDELRAHVVVAADGVNSFICRDAGIRAKEPTKHLAVGVKSVIGLPRKVIEERFNLTGDEGAAYAVVGDCTNGIGGGGFLYTNLESLSVGVVLRLDDLVSRGDTSSELHDRFLSHPAIEPFLRGGELLEYGCHMVAEGGQAMVHDLTRPGLVVVGEAAGFALNTGFTVRGMDLAAGSGLAAARAIDAALLKGDFSKSSLDAYSVELDNIFVGKDMRTYARAPQFLENPRMYGAYGQLLSDVMYSVYNLDTTPRQHLLPGAMAAFKKSPMNLIQLVKDMYAGVRAL</sequence>
<evidence type="ECO:0000256" key="1">
    <source>
        <dbReference type="ARBA" id="ARBA00001974"/>
    </source>
</evidence>
<feature type="domain" description="FAD-binding" evidence="6">
    <location>
        <begin position="11"/>
        <end position="193"/>
    </location>
</feature>
<name>A0A4Z0R927_9FIRM</name>
<comment type="cofactor">
    <cofactor evidence="1">
        <name>FAD</name>
        <dbReference type="ChEBI" id="CHEBI:57692"/>
    </cofactor>
</comment>
<keyword evidence="5" id="KW-0560">Oxidoreductase</keyword>
<protein>
    <submittedName>
        <fullName evidence="8">FAD-dependent oxidoreductase</fullName>
    </submittedName>
</protein>
<dbReference type="Pfam" id="PF01494">
    <property type="entry name" value="FAD_binding_3"/>
    <property type="match status" value="1"/>
</dbReference>
<dbReference type="PANTHER" id="PTHR43624:SF2">
    <property type="entry name" value="ELECTRON TRANSFER FLAVOPROTEIN-QUINONE OXIDOREDUCTASE YDIS-RELATED"/>
    <property type="match status" value="1"/>
</dbReference>
<dbReference type="InterPro" id="IPR059103">
    <property type="entry name" value="FixC-like_C"/>
</dbReference>
<evidence type="ECO:0000256" key="5">
    <source>
        <dbReference type="ARBA" id="ARBA00023002"/>
    </source>
</evidence>
<comment type="caution">
    <text evidence="8">The sequence shown here is derived from an EMBL/GenBank/DDBJ whole genome shotgun (WGS) entry which is preliminary data.</text>
</comment>
<reference evidence="8 9" key="1">
    <citation type="submission" date="2019-03" db="EMBL/GenBank/DDBJ databases">
        <title>Draft Genome Sequence of Desulfosporosinus fructosivorans Strain 63.6F, Isolated from Marine Sediment in the Baltic Sea.</title>
        <authorList>
            <person name="Hausmann B."/>
            <person name="Vandieken V."/>
            <person name="Pjevac P."/>
            <person name="Schreck K."/>
            <person name="Herbold C.W."/>
            <person name="Loy A."/>
        </authorList>
    </citation>
    <scope>NUCLEOTIDE SEQUENCE [LARGE SCALE GENOMIC DNA]</scope>
    <source>
        <strain evidence="8 9">63.6F</strain>
    </source>
</reference>
<dbReference type="GO" id="GO:0016491">
    <property type="term" value="F:oxidoreductase activity"/>
    <property type="evidence" value="ECO:0007669"/>
    <property type="project" value="UniProtKB-KW"/>
</dbReference>
<evidence type="ECO:0000313" key="8">
    <source>
        <dbReference type="EMBL" id="TGE39330.1"/>
    </source>
</evidence>
<dbReference type="InterPro" id="IPR002938">
    <property type="entry name" value="FAD-bd"/>
</dbReference>
<evidence type="ECO:0000256" key="4">
    <source>
        <dbReference type="ARBA" id="ARBA00022827"/>
    </source>
</evidence>
<dbReference type="GO" id="GO:0071949">
    <property type="term" value="F:FAD binding"/>
    <property type="evidence" value="ECO:0007669"/>
    <property type="project" value="InterPro"/>
</dbReference>
<dbReference type="Gene3D" id="3.50.50.60">
    <property type="entry name" value="FAD/NAD(P)-binding domain"/>
    <property type="match status" value="1"/>
</dbReference>
<dbReference type="SUPFAM" id="SSF54373">
    <property type="entry name" value="FAD-linked reductases, C-terminal domain"/>
    <property type="match status" value="1"/>
</dbReference>
<dbReference type="Pfam" id="PF26311">
    <property type="entry name" value="ETF-QO_FixC_C"/>
    <property type="match status" value="1"/>
</dbReference>
<evidence type="ECO:0000256" key="2">
    <source>
        <dbReference type="ARBA" id="ARBA00006796"/>
    </source>
</evidence>
<dbReference type="AlphaFoldDB" id="A0A4Z0R927"/>
<dbReference type="Proteomes" id="UP000298460">
    <property type="component" value="Unassembled WGS sequence"/>
</dbReference>
<gene>
    <name evidence="8" type="ORF">E4K67_07810</name>
</gene>